<dbReference type="PANTHER" id="PTHR22912">
    <property type="entry name" value="DISULFIDE OXIDOREDUCTASE"/>
    <property type="match status" value="1"/>
</dbReference>
<dbReference type="SUPFAM" id="SSF55424">
    <property type="entry name" value="FAD/NAD-linked reductases, dimerisation (C-terminal) domain"/>
    <property type="match status" value="1"/>
</dbReference>
<evidence type="ECO:0000256" key="4">
    <source>
        <dbReference type="ARBA" id="ARBA00012772"/>
    </source>
</evidence>
<dbReference type="PANTHER" id="PTHR22912:SF93">
    <property type="entry name" value="SOLUBLE PYRIDINE NUCLEOTIDE TRANSHYDROGENASE"/>
    <property type="match status" value="1"/>
</dbReference>
<feature type="domain" description="Pyridine nucleotide-disulphide oxidoreductase dimerisation" evidence="13">
    <location>
        <begin position="459"/>
        <end position="565"/>
    </location>
</feature>
<keyword evidence="5" id="KW-0963">Cytoplasm</keyword>
<evidence type="ECO:0000256" key="6">
    <source>
        <dbReference type="ARBA" id="ARBA00022630"/>
    </source>
</evidence>
<gene>
    <name evidence="15" type="ORF">SEMRO_78_G042530.1</name>
</gene>
<keyword evidence="6" id="KW-0285">Flavoprotein</keyword>
<evidence type="ECO:0000256" key="11">
    <source>
        <dbReference type="ARBA" id="ARBA00031183"/>
    </source>
</evidence>
<comment type="cofactor">
    <cofactor evidence="1">
        <name>FAD</name>
        <dbReference type="ChEBI" id="CHEBI:57692"/>
    </cofactor>
</comment>
<evidence type="ECO:0000259" key="13">
    <source>
        <dbReference type="Pfam" id="PF02852"/>
    </source>
</evidence>
<evidence type="ECO:0000313" key="15">
    <source>
        <dbReference type="EMBL" id="CAB9500218.1"/>
    </source>
</evidence>
<dbReference type="InterPro" id="IPR016156">
    <property type="entry name" value="FAD/NAD-linked_Rdtase_dimer_sf"/>
</dbReference>
<dbReference type="GO" id="GO:0006103">
    <property type="term" value="P:2-oxoglutarate metabolic process"/>
    <property type="evidence" value="ECO:0007669"/>
    <property type="project" value="TreeGrafter"/>
</dbReference>
<evidence type="ECO:0000256" key="5">
    <source>
        <dbReference type="ARBA" id="ARBA00022490"/>
    </source>
</evidence>
<evidence type="ECO:0000256" key="7">
    <source>
        <dbReference type="ARBA" id="ARBA00022827"/>
    </source>
</evidence>
<evidence type="ECO:0000256" key="8">
    <source>
        <dbReference type="ARBA" id="ARBA00022857"/>
    </source>
</evidence>
<dbReference type="GO" id="GO:0050660">
    <property type="term" value="F:flavin adenine dinucleotide binding"/>
    <property type="evidence" value="ECO:0007669"/>
    <property type="project" value="TreeGrafter"/>
</dbReference>
<dbReference type="PRINTS" id="PR00411">
    <property type="entry name" value="PNDRDTASEI"/>
</dbReference>
<dbReference type="EMBL" id="CAICTM010000077">
    <property type="protein sequence ID" value="CAB9500218.1"/>
    <property type="molecule type" value="Genomic_DNA"/>
</dbReference>
<evidence type="ECO:0000256" key="1">
    <source>
        <dbReference type="ARBA" id="ARBA00001974"/>
    </source>
</evidence>
<dbReference type="Proteomes" id="UP001153069">
    <property type="component" value="Unassembled WGS sequence"/>
</dbReference>
<dbReference type="Pfam" id="PF02852">
    <property type="entry name" value="Pyr_redox_dim"/>
    <property type="match status" value="1"/>
</dbReference>
<dbReference type="GO" id="GO:0004148">
    <property type="term" value="F:dihydrolipoyl dehydrogenase (NADH) activity"/>
    <property type="evidence" value="ECO:0007669"/>
    <property type="project" value="TreeGrafter"/>
</dbReference>
<keyword evidence="16" id="KW-1185">Reference proteome</keyword>
<evidence type="ECO:0000256" key="12">
    <source>
        <dbReference type="SAM" id="SignalP"/>
    </source>
</evidence>
<evidence type="ECO:0000259" key="14">
    <source>
        <dbReference type="Pfam" id="PF07992"/>
    </source>
</evidence>
<dbReference type="Pfam" id="PF07992">
    <property type="entry name" value="Pyr_redox_2"/>
    <property type="match status" value="1"/>
</dbReference>
<evidence type="ECO:0000256" key="10">
    <source>
        <dbReference type="ARBA" id="ARBA00023027"/>
    </source>
</evidence>
<reference evidence="15" key="1">
    <citation type="submission" date="2020-06" db="EMBL/GenBank/DDBJ databases">
        <authorList>
            <consortium name="Plant Systems Biology data submission"/>
        </authorList>
    </citation>
    <scope>NUCLEOTIDE SEQUENCE</scope>
    <source>
        <strain evidence="15">D6</strain>
    </source>
</reference>
<dbReference type="InterPro" id="IPR036188">
    <property type="entry name" value="FAD/NAD-bd_sf"/>
</dbReference>
<dbReference type="SUPFAM" id="SSF51905">
    <property type="entry name" value="FAD/NAD(P)-binding domain"/>
    <property type="match status" value="1"/>
</dbReference>
<feature type="chain" id="PRO_5040153345" description="NAD(P)(+) transhydrogenase (Si-specific)" evidence="12">
    <location>
        <begin position="24"/>
        <end position="596"/>
    </location>
</feature>
<evidence type="ECO:0000256" key="2">
    <source>
        <dbReference type="ARBA" id="ARBA00002842"/>
    </source>
</evidence>
<keyword evidence="10" id="KW-0520">NAD</keyword>
<dbReference type="InterPro" id="IPR004099">
    <property type="entry name" value="Pyr_nucl-diS_OxRdtase_dimer"/>
</dbReference>
<evidence type="ECO:0000256" key="9">
    <source>
        <dbReference type="ARBA" id="ARBA00023002"/>
    </source>
</evidence>
<dbReference type="PRINTS" id="PR00368">
    <property type="entry name" value="FADPNR"/>
</dbReference>
<dbReference type="Gene3D" id="3.50.50.60">
    <property type="entry name" value="FAD/NAD(P)-binding domain"/>
    <property type="match status" value="2"/>
</dbReference>
<keyword evidence="9" id="KW-0560">Oxidoreductase</keyword>
<keyword evidence="7" id="KW-0274">FAD</keyword>
<keyword evidence="12" id="KW-0732">Signal</keyword>
<comment type="subcellular location">
    <subcellularLocation>
        <location evidence="3">Cytoplasm</location>
    </subcellularLocation>
</comment>
<name>A0A9N8H7Y5_9STRA</name>
<dbReference type="EC" id="1.6.1.1" evidence="4"/>
<dbReference type="InterPro" id="IPR023753">
    <property type="entry name" value="FAD/NAD-binding_dom"/>
</dbReference>
<evidence type="ECO:0000313" key="16">
    <source>
        <dbReference type="Proteomes" id="UP001153069"/>
    </source>
</evidence>
<dbReference type="InterPro" id="IPR050151">
    <property type="entry name" value="Class-I_Pyr_Nuc-Dis_Oxidored"/>
</dbReference>
<feature type="domain" description="FAD/NAD(P)-binding" evidence="14">
    <location>
        <begin position="48"/>
        <end position="405"/>
    </location>
</feature>
<sequence>MMISQSILPFYTLAVLCIPTSHAFQSSLNPRAFARSRQTSLSVTEGGYDLAVIGGGVVGVQAALTAASSPMNKKVALIDAPRASGVLMNEETGEDLSLGAPTGLFSKALRDTSKNIKVASLRGMGLREESVWNEIISNCVELASSNAQDVRRQLDFAGVTYIEGYASFPDSGGSDTISVDEPDGTVHIVRAKKYLIATGSKAFRPGGIPFDGKQVFDSDTINQISFLPKSIAITGSGIIAVEYAKVFSNLGSKVTLIIRDQVPRNALMKIGLDKDVAATLVADLIRSGVKIIRGAQVKEFYVPPPPASGGQRLPVKIEIEAKGGGPLPSGVERETEIKVDAYVAAVGRKPNTVGLNLERAGIDVDEYGGILVDSQLRATAKGGNVYAAGDVVGRPFLASTGSAQGRAALSAMFAEPTSGNATEYATCDPEDETCVEGGMSQAGESFDPTSLAANPFAFPCGVWSSPEAAYFGLSVQQAADMGIEAGEGIALYSECLRGLVFSPNGLLKIVYEKPAGRILGVHICGDDACELIHYGMELVKGRRTVIELSSTLYSAVTFHEMYKIAAQAALDEVGARKRRAAAGKALAKRLRDASLL</sequence>
<evidence type="ECO:0000256" key="3">
    <source>
        <dbReference type="ARBA" id="ARBA00004496"/>
    </source>
</evidence>
<dbReference type="GO" id="GO:0003957">
    <property type="term" value="F:NAD(P)+ transhydrogenase (Si-specific) activity"/>
    <property type="evidence" value="ECO:0007669"/>
    <property type="project" value="UniProtKB-EC"/>
</dbReference>
<proteinExistence type="predicted"/>
<accession>A0A9N8H7Y5</accession>
<comment type="caution">
    <text evidence="15">The sequence shown here is derived from an EMBL/GenBank/DDBJ whole genome shotgun (WGS) entry which is preliminary data.</text>
</comment>
<keyword evidence="8" id="KW-0521">NADP</keyword>
<dbReference type="OrthoDB" id="361797at2759"/>
<dbReference type="GO" id="GO:0005829">
    <property type="term" value="C:cytosol"/>
    <property type="evidence" value="ECO:0007669"/>
    <property type="project" value="TreeGrafter"/>
</dbReference>
<organism evidence="15 16">
    <name type="scientific">Seminavis robusta</name>
    <dbReference type="NCBI Taxonomy" id="568900"/>
    <lineage>
        <taxon>Eukaryota</taxon>
        <taxon>Sar</taxon>
        <taxon>Stramenopiles</taxon>
        <taxon>Ochrophyta</taxon>
        <taxon>Bacillariophyta</taxon>
        <taxon>Bacillariophyceae</taxon>
        <taxon>Bacillariophycidae</taxon>
        <taxon>Naviculales</taxon>
        <taxon>Naviculaceae</taxon>
        <taxon>Seminavis</taxon>
    </lineage>
</organism>
<dbReference type="AlphaFoldDB" id="A0A9N8H7Y5"/>
<feature type="signal peptide" evidence="12">
    <location>
        <begin position="1"/>
        <end position="23"/>
    </location>
</feature>
<protein>
    <recommendedName>
        <fullName evidence="4">NAD(P)(+) transhydrogenase (Si-specific)</fullName>
        <ecNumber evidence="4">1.6.1.1</ecNumber>
    </recommendedName>
    <alternativeName>
        <fullName evidence="11">NAD(P)(+) transhydrogenase [B-specific]</fullName>
    </alternativeName>
</protein>
<comment type="function">
    <text evidence="2">Conversion of NADPH, generated by peripheral catabolic pathways, to NADH, which can enter the respiratory chain for energy generation.</text>
</comment>
<dbReference type="Gene3D" id="3.30.390.30">
    <property type="match status" value="1"/>
</dbReference>